<sequence length="128" mass="14021">MAWIATGTAVAATSTTSIITVASQTPQKRPISAVDPANFRRLRISSSSSNIRPWRRSRGPSQVADLRPPARGSSGLPPEGKGGARPSWICWRRRRLGCRRAQWRESSGRPASGSSIKRKEKPVQGKKF</sequence>
<feature type="region of interest" description="Disordered" evidence="1">
    <location>
        <begin position="45"/>
        <end position="87"/>
    </location>
</feature>
<feature type="region of interest" description="Disordered" evidence="1">
    <location>
        <begin position="100"/>
        <end position="128"/>
    </location>
</feature>
<protein>
    <submittedName>
        <fullName evidence="2">Uncharacterized protein</fullName>
    </submittedName>
</protein>
<dbReference type="EMBL" id="JAUJYO010000003">
    <property type="protein sequence ID" value="KAK1321630.1"/>
    <property type="molecule type" value="Genomic_DNA"/>
</dbReference>
<comment type="caution">
    <text evidence="2">The sequence shown here is derived from an EMBL/GenBank/DDBJ whole genome shotgun (WGS) entry which is preliminary data.</text>
</comment>
<feature type="compositionally biased region" description="Basic residues" evidence="1">
    <location>
        <begin position="116"/>
        <end position="128"/>
    </location>
</feature>
<accession>A0AAV9F9V4</accession>
<reference evidence="2" key="2">
    <citation type="submission" date="2023-06" db="EMBL/GenBank/DDBJ databases">
        <authorList>
            <person name="Ma L."/>
            <person name="Liu K.-W."/>
            <person name="Li Z."/>
            <person name="Hsiao Y.-Y."/>
            <person name="Qi Y."/>
            <person name="Fu T."/>
            <person name="Tang G."/>
            <person name="Zhang D."/>
            <person name="Sun W.-H."/>
            <person name="Liu D.-K."/>
            <person name="Li Y."/>
            <person name="Chen G.-Z."/>
            <person name="Liu X.-D."/>
            <person name="Liao X.-Y."/>
            <person name="Jiang Y.-T."/>
            <person name="Yu X."/>
            <person name="Hao Y."/>
            <person name="Huang J."/>
            <person name="Zhao X.-W."/>
            <person name="Ke S."/>
            <person name="Chen Y.-Y."/>
            <person name="Wu W.-L."/>
            <person name="Hsu J.-L."/>
            <person name="Lin Y.-F."/>
            <person name="Huang M.-D."/>
            <person name="Li C.-Y."/>
            <person name="Huang L."/>
            <person name="Wang Z.-W."/>
            <person name="Zhao X."/>
            <person name="Zhong W.-Y."/>
            <person name="Peng D.-H."/>
            <person name="Ahmad S."/>
            <person name="Lan S."/>
            <person name="Zhang J.-S."/>
            <person name="Tsai W.-C."/>
            <person name="Van De Peer Y."/>
            <person name="Liu Z.-J."/>
        </authorList>
    </citation>
    <scope>NUCLEOTIDE SEQUENCE</scope>
    <source>
        <strain evidence="2">CP</strain>
        <tissue evidence="2">Leaves</tissue>
    </source>
</reference>
<dbReference type="Proteomes" id="UP001180020">
    <property type="component" value="Unassembled WGS sequence"/>
</dbReference>
<evidence type="ECO:0000313" key="2">
    <source>
        <dbReference type="EMBL" id="KAK1321630.1"/>
    </source>
</evidence>
<reference evidence="2" key="1">
    <citation type="journal article" date="2023" name="Nat. Commun.">
        <title>Diploid and tetraploid genomes of Acorus and the evolution of monocots.</title>
        <authorList>
            <person name="Ma L."/>
            <person name="Liu K.W."/>
            <person name="Li Z."/>
            <person name="Hsiao Y.Y."/>
            <person name="Qi Y."/>
            <person name="Fu T."/>
            <person name="Tang G.D."/>
            <person name="Zhang D."/>
            <person name="Sun W.H."/>
            <person name="Liu D.K."/>
            <person name="Li Y."/>
            <person name="Chen G.Z."/>
            <person name="Liu X.D."/>
            <person name="Liao X.Y."/>
            <person name="Jiang Y.T."/>
            <person name="Yu X."/>
            <person name="Hao Y."/>
            <person name="Huang J."/>
            <person name="Zhao X.W."/>
            <person name="Ke S."/>
            <person name="Chen Y.Y."/>
            <person name="Wu W.L."/>
            <person name="Hsu J.L."/>
            <person name="Lin Y.F."/>
            <person name="Huang M.D."/>
            <person name="Li C.Y."/>
            <person name="Huang L."/>
            <person name="Wang Z.W."/>
            <person name="Zhao X."/>
            <person name="Zhong W.Y."/>
            <person name="Peng D.H."/>
            <person name="Ahmad S."/>
            <person name="Lan S."/>
            <person name="Zhang J.S."/>
            <person name="Tsai W.C."/>
            <person name="Van de Peer Y."/>
            <person name="Liu Z.J."/>
        </authorList>
    </citation>
    <scope>NUCLEOTIDE SEQUENCE</scope>
    <source>
        <strain evidence="2">CP</strain>
    </source>
</reference>
<keyword evidence="3" id="KW-1185">Reference proteome</keyword>
<organism evidence="2 3">
    <name type="scientific">Acorus calamus</name>
    <name type="common">Sweet flag</name>
    <dbReference type="NCBI Taxonomy" id="4465"/>
    <lineage>
        <taxon>Eukaryota</taxon>
        <taxon>Viridiplantae</taxon>
        <taxon>Streptophyta</taxon>
        <taxon>Embryophyta</taxon>
        <taxon>Tracheophyta</taxon>
        <taxon>Spermatophyta</taxon>
        <taxon>Magnoliopsida</taxon>
        <taxon>Liliopsida</taxon>
        <taxon>Acoraceae</taxon>
        <taxon>Acorus</taxon>
    </lineage>
</organism>
<dbReference type="AlphaFoldDB" id="A0AAV9F9V4"/>
<evidence type="ECO:0000256" key="1">
    <source>
        <dbReference type="SAM" id="MobiDB-lite"/>
    </source>
</evidence>
<gene>
    <name evidence="2" type="ORF">QJS10_CPA03g00572</name>
</gene>
<name>A0AAV9F9V4_ACOCL</name>
<proteinExistence type="predicted"/>
<evidence type="ECO:0000313" key="3">
    <source>
        <dbReference type="Proteomes" id="UP001180020"/>
    </source>
</evidence>